<sequence>MTQVADRQSPERKRNKEETKNNILVVATEEFADKGFAGARIDEIAARTQTTKRMFYYYFSDKEGLYKAVVHRVIRQIRAEEQRVDVDDLAPLDALRRIAEITFDYHEAHPEFVRVMADVNTNYAALWPDGKQEELAGPIVGQLERVIERGVELGDINPATKAVDLHFIITSFSFFRISNQYTFDKLFGRRTIDPRDRERMRRILGDLVVSHAAAR</sequence>
<organism evidence="5 6">
    <name type="scientific">Arthrobacter ginkgonis</name>
    <dbReference type="NCBI Taxonomy" id="1630594"/>
    <lineage>
        <taxon>Bacteria</taxon>
        <taxon>Bacillati</taxon>
        <taxon>Actinomycetota</taxon>
        <taxon>Actinomycetes</taxon>
        <taxon>Micrococcales</taxon>
        <taxon>Micrococcaceae</taxon>
        <taxon>Arthrobacter</taxon>
    </lineage>
</organism>
<accession>A0ABP7DBU1</accession>
<dbReference type="InterPro" id="IPR001647">
    <property type="entry name" value="HTH_TetR"/>
</dbReference>
<evidence type="ECO:0000256" key="3">
    <source>
        <dbReference type="SAM" id="MobiDB-lite"/>
    </source>
</evidence>
<gene>
    <name evidence="5" type="ORF">GCM10023081_44880</name>
</gene>
<dbReference type="SUPFAM" id="SSF46689">
    <property type="entry name" value="Homeodomain-like"/>
    <property type="match status" value="1"/>
</dbReference>
<dbReference type="InterPro" id="IPR041474">
    <property type="entry name" value="NicS_C"/>
</dbReference>
<dbReference type="InterPro" id="IPR036271">
    <property type="entry name" value="Tet_transcr_reg_TetR-rel_C_sf"/>
</dbReference>
<feature type="DNA-binding region" description="H-T-H motif" evidence="2">
    <location>
        <begin position="40"/>
        <end position="59"/>
    </location>
</feature>
<proteinExistence type="predicted"/>
<dbReference type="EMBL" id="BAABEO010000035">
    <property type="protein sequence ID" value="GAA3703551.1"/>
    <property type="molecule type" value="Genomic_DNA"/>
</dbReference>
<dbReference type="Pfam" id="PF17938">
    <property type="entry name" value="TetR_C_29"/>
    <property type="match status" value="1"/>
</dbReference>
<dbReference type="InterPro" id="IPR009057">
    <property type="entry name" value="Homeodomain-like_sf"/>
</dbReference>
<name>A0ABP7DBU1_9MICC</name>
<dbReference type="PANTHER" id="PTHR30328">
    <property type="entry name" value="TRANSCRIPTIONAL REPRESSOR"/>
    <property type="match status" value="1"/>
</dbReference>
<dbReference type="PROSITE" id="PS50977">
    <property type="entry name" value="HTH_TETR_2"/>
    <property type="match status" value="1"/>
</dbReference>
<evidence type="ECO:0000313" key="6">
    <source>
        <dbReference type="Proteomes" id="UP001500752"/>
    </source>
</evidence>
<dbReference type="SUPFAM" id="SSF48498">
    <property type="entry name" value="Tetracyclin repressor-like, C-terminal domain"/>
    <property type="match status" value="1"/>
</dbReference>
<protein>
    <submittedName>
        <fullName evidence="5">TetR/AcrR family transcriptional regulator</fullName>
    </submittedName>
</protein>
<evidence type="ECO:0000313" key="5">
    <source>
        <dbReference type="EMBL" id="GAA3703551.1"/>
    </source>
</evidence>
<dbReference type="Proteomes" id="UP001500752">
    <property type="component" value="Unassembled WGS sequence"/>
</dbReference>
<dbReference type="Pfam" id="PF00440">
    <property type="entry name" value="TetR_N"/>
    <property type="match status" value="1"/>
</dbReference>
<evidence type="ECO:0000256" key="2">
    <source>
        <dbReference type="PROSITE-ProRule" id="PRU00335"/>
    </source>
</evidence>
<dbReference type="RefSeq" id="WP_345154484.1">
    <property type="nucleotide sequence ID" value="NZ_BAABEO010000035.1"/>
</dbReference>
<evidence type="ECO:0000259" key="4">
    <source>
        <dbReference type="PROSITE" id="PS50977"/>
    </source>
</evidence>
<keyword evidence="6" id="KW-1185">Reference proteome</keyword>
<dbReference type="InterPro" id="IPR050109">
    <property type="entry name" value="HTH-type_TetR-like_transc_reg"/>
</dbReference>
<evidence type="ECO:0000256" key="1">
    <source>
        <dbReference type="ARBA" id="ARBA00023125"/>
    </source>
</evidence>
<dbReference type="PRINTS" id="PR00455">
    <property type="entry name" value="HTHTETR"/>
</dbReference>
<comment type="caution">
    <text evidence="5">The sequence shown here is derived from an EMBL/GenBank/DDBJ whole genome shotgun (WGS) entry which is preliminary data.</text>
</comment>
<keyword evidence="1 2" id="KW-0238">DNA-binding</keyword>
<feature type="domain" description="HTH tetR-type" evidence="4">
    <location>
        <begin position="17"/>
        <end position="77"/>
    </location>
</feature>
<reference evidence="6" key="1">
    <citation type="journal article" date="2019" name="Int. J. Syst. Evol. Microbiol.">
        <title>The Global Catalogue of Microorganisms (GCM) 10K type strain sequencing project: providing services to taxonomists for standard genome sequencing and annotation.</title>
        <authorList>
            <consortium name="The Broad Institute Genomics Platform"/>
            <consortium name="The Broad Institute Genome Sequencing Center for Infectious Disease"/>
            <person name="Wu L."/>
            <person name="Ma J."/>
        </authorList>
    </citation>
    <scope>NUCLEOTIDE SEQUENCE [LARGE SCALE GENOMIC DNA]</scope>
    <source>
        <strain evidence="6">JCM 30742</strain>
    </source>
</reference>
<feature type="region of interest" description="Disordered" evidence="3">
    <location>
        <begin position="1"/>
        <end position="20"/>
    </location>
</feature>
<dbReference type="PANTHER" id="PTHR30328:SF54">
    <property type="entry name" value="HTH-TYPE TRANSCRIPTIONAL REPRESSOR SCO4008"/>
    <property type="match status" value="1"/>
</dbReference>
<dbReference type="Gene3D" id="1.10.357.10">
    <property type="entry name" value="Tetracycline Repressor, domain 2"/>
    <property type="match status" value="1"/>
</dbReference>
<feature type="compositionally biased region" description="Basic and acidic residues" evidence="3">
    <location>
        <begin position="8"/>
        <end position="20"/>
    </location>
</feature>